<accession>A0AA40FK49</accession>
<evidence type="ECO:0000313" key="2">
    <source>
        <dbReference type="EMBL" id="KAK1120621.1"/>
    </source>
</evidence>
<proteinExistence type="predicted"/>
<comment type="caution">
    <text evidence="2">The sequence shown here is derived from an EMBL/GenBank/DDBJ whole genome shotgun (WGS) entry which is preliminary data.</text>
</comment>
<reference evidence="2" key="1">
    <citation type="submission" date="2021-10" db="EMBL/GenBank/DDBJ databases">
        <title>Melipona bicolor Genome sequencing and assembly.</title>
        <authorList>
            <person name="Araujo N.S."/>
            <person name="Arias M.C."/>
        </authorList>
    </citation>
    <scope>NUCLEOTIDE SEQUENCE</scope>
    <source>
        <strain evidence="2">USP_2M_L1-L4_2017</strain>
        <tissue evidence="2">Whole body</tissue>
    </source>
</reference>
<evidence type="ECO:0000313" key="3">
    <source>
        <dbReference type="Proteomes" id="UP001177670"/>
    </source>
</evidence>
<dbReference type="Proteomes" id="UP001177670">
    <property type="component" value="Unassembled WGS sequence"/>
</dbReference>
<dbReference type="AlphaFoldDB" id="A0AA40FK49"/>
<dbReference type="EMBL" id="JAHYIQ010000030">
    <property type="protein sequence ID" value="KAK1120621.1"/>
    <property type="molecule type" value="Genomic_DNA"/>
</dbReference>
<gene>
    <name evidence="2" type="ORF">K0M31_012228</name>
</gene>
<keyword evidence="3" id="KW-1185">Reference proteome</keyword>
<sequence>MLASTLKRAAVLAAVGGHFSEMRSLPGLKAVRAPSGAERLARARPDSGVSGQCYSR</sequence>
<protein>
    <submittedName>
        <fullName evidence="2">Uncharacterized protein</fullName>
    </submittedName>
</protein>
<organism evidence="2 3">
    <name type="scientific">Melipona bicolor</name>
    <dbReference type="NCBI Taxonomy" id="60889"/>
    <lineage>
        <taxon>Eukaryota</taxon>
        <taxon>Metazoa</taxon>
        <taxon>Ecdysozoa</taxon>
        <taxon>Arthropoda</taxon>
        <taxon>Hexapoda</taxon>
        <taxon>Insecta</taxon>
        <taxon>Pterygota</taxon>
        <taxon>Neoptera</taxon>
        <taxon>Endopterygota</taxon>
        <taxon>Hymenoptera</taxon>
        <taxon>Apocrita</taxon>
        <taxon>Aculeata</taxon>
        <taxon>Apoidea</taxon>
        <taxon>Anthophila</taxon>
        <taxon>Apidae</taxon>
        <taxon>Melipona</taxon>
    </lineage>
</organism>
<evidence type="ECO:0000256" key="1">
    <source>
        <dbReference type="SAM" id="MobiDB-lite"/>
    </source>
</evidence>
<feature type="region of interest" description="Disordered" evidence="1">
    <location>
        <begin position="37"/>
        <end position="56"/>
    </location>
</feature>
<name>A0AA40FK49_9HYME</name>